<dbReference type="EMBL" id="QTUA01000001">
    <property type="protein sequence ID" value="REF30602.1"/>
    <property type="molecule type" value="Genomic_DNA"/>
</dbReference>
<comment type="cofactor">
    <cofactor evidence="1">
        <name>Mg(2+)</name>
        <dbReference type="ChEBI" id="CHEBI:18420"/>
    </cofactor>
</comment>
<dbReference type="Pfam" id="PF02424">
    <property type="entry name" value="ApbE"/>
    <property type="match status" value="1"/>
</dbReference>
<protein>
    <recommendedName>
        <fullName evidence="3">FAD:protein FMN transferase</fullName>
        <ecNumber evidence="2">2.7.1.180</ecNumber>
    </recommendedName>
    <alternativeName>
        <fullName evidence="9">Flavin transferase</fullName>
    </alternativeName>
</protein>
<dbReference type="Gene3D" id="3.10.520.10">
    <property type="entry name" value="ApbE-like domains"/>
    <property type="match status" value="2"/>
</dbReference>
<dbReference type="AlphaFoldDB" id="A0A3D9UMC6"/>
<comment type="catalytic activity">
    <reaction evidence="10">
        <text>L-threonyl-[protein] + FAD = FMN-L-threonyl-[protein] + AMP + H(+)</text>
        <dbReference type="Rhea" id="RHEA:36847"/>
        <dbReference type="Rhea" id="RHEA-COMP:11060"/>
        <dbReference type="Rhea" id="RHEA-COMP:11061"/>
        <dbReference type="ChEBI" id="CHEBI:15378"/>
        <dbReference type="ChEBI" id="CHEBI:30013"/>
        <dbReference type="ChEBI" id="CHEBI:57692"/>
        <dbReference type="ChEBI" id="CHEBI:74257"/>
        <dbReference type="ChEBI" id="CHEBI:456215"/>
        <dbReference type="EC" id="2.7.1.180"/>
    </reaction>
</comment>
<name>A0A3D9UMC6_9MICO</name>
<evidence type="ECO:0000256" key="9">
    <source>
        <dbReference type="ARBA" id="ARBA00031306"/>
    </source>
</evidence>
<evidence type="ECO:0000256" key="10">
    <source>
        <dbReference type="ARBA" id="ARBA00048540"/>
    </source>
</evidence>
<evidence type="ECO:0000256" key="6">
    <source>
        <dbReference type="ARBA" id="ARBA00022723"/>
    </source>
</evidence>
<evidence type="ECO:0000256" key="7">
    <source>
        <dbReference type="ARBA" id="ARBA00022827"/>
    </source>
</evidence>
<organism evidence="11 12">
    <name type="scientific">Calidifontibacter indicus</name>
    <dbReference type="NCBI Taxonomy" id="419650"/>
    <lineage>
        <taxon>Bacteria</taxon>
        <taxon>Bacillati</taxon>
        <taxon>Actinomycetota</taxon>
        <taxon>Actinomycetes</taxon>
        <taxon>Micrococcales</taxon>
        <taxon>Dermacoccaceae</taxon>
        <taxon>Calidifontibacter</taxon>
    </lineage>
</organism>
<accession>A0A3D9UMC6</accession>
<dbReference type="GO" id="GO:0046872">
    <property type="term" value="F:metal ion binding"/>
    <property type="evidence" value="ECO:0007669"/>
    <property type="project" value="UniProtKB-KW"/>
</dbReference>
<evidence type="ECO:0000256" key="4">
    <source>
        <dbReference type="ARBA" id="ARBA00022630"/>
    </source>
</evidence>
<evidence type="ECO:0000256" key="1">
    <source>
        <dbReference type="ARBA" id="ARBA00001946"/>
    </source>
</evidence>
<evidence type="ECO:0000313" key="11">
    <source>
        <dbReference type="EMBL" id="REF30602.1"/>
    </source>
</evidence>
<dbReference type="Proteomes" id="UP000256253">
    <property type="component" value="Unassembled WGS sequence"/>
</dbReference>
<proteinExistence type="predicted"/>
<sequence>MVTATKTPRRAWVEQIMGLPISIHLRGDDVRSEATEAVVARVYRRLRWVDSVFSTYRQDSTVSALRRGEVEVDEVVGAVGYIVDVCAEASRVTGGCFSADLPDADGVRRFDPSGVVKGWAIGEAAKLLGELPGHSYCINAGGDIATGYGPDCPREVRDQAWRVGLQSPHRADAIVRTVELHTGGLATSGLYARGNHIYDPRTGTYPTTTGSVTVSGPDVMWADIWATALFVGGKESEELLHQWDPRYSVIRLT</sequence>
<keyword evidence="4" id="KW-0285">Flavoprotein</keyword>
<evidence type="ECO:0000256" key="3">
    <source>
        <dbReference type="ARBA" id="ARBA00016337"/>
    </source>
</evidence>
<dbReference type="GO" id="GO:0016740">
    <property type="term" value="F:transferase activity"/>
    <property type="evidence" value="ECO:0007669"/>
    <property type="project" value="UniProtKB-KW"/>
</dbReference>
<dbReference type="SUPFAM" id="SSF143631">
    <property type="entry name" value="ApbE-like"/>
    <property type="match status" value="1"/>
</dbReference>
<reference evidence="11 12" key="1">
    <citation type="submission" date="2018-08" db="EMBL/GenBank/DDBJ databases">
        <title>Sequencing the genomes of 1000 actinobacteria strains.</title>
        <authorList>
            <person name="Klenk H.-P."/>
        </authorList>
    </citation>
    <scope>NUCLEOTIDE SEQUENCE [LARGE SCALE GENOMIC DNA]</scope>
    <source>
        <strain evidence="11 12">DSM 22967</strain>
    </source>
</reference>
<comment type="caution">
    <text evidence="11">The sequence shown here is derived from an EMBL/GenBank/DDBJ whole genome shotgun (WGS) entry which is preliminary data.</text>
</comment>
<keyword evidence="5" id="KW-0808">Transferase</keyword>
<dbReference type="InterPro" id="IPR003374">
    <property type="entry name" value="ApbE-like_sf"/>
</dbReference>
<dbReference type="InterPro" id="IPR024932">
    <property type="entry name" value="ApbE"/>
</dbReference>
<keyword evidence="6" id="KW-0479">Metal-binding</keyword>
<dbReference type="PANTHER" id="PTHR30040">
    <property type="entry name" value="THIAMINE BIOSYNTHESIS LIPOPROTEIN APBE"/>
    <property type="match status" value="1"/>
</dbReference>
<evidence type="ECO:0000313" key="12">
    <source>
        <dbReference type="Proteomes" id="UP000256253"/>
    </source>
</evidence>
<gene>
    <name evidence="11" type="ORF">DFJ65_1617</name>
</gene>
<keyword evidence="8" id="KW-0460">Magnesium</keyword>
<keyword evidence="7" id="KW-0274">FAD</keyword>
<dbReference type="EC" id="2.7.1.180" evidence="2"/>
<keyword evidence="11" id="KW-0449">Lipoprotein</keyword>
<evidence type="ECO:0000256" key="8">
    <source>
        <dbReference type="ARBA" id="ARBA00022842"/>
    </source>
</evidence>
<dbReference type="PANTHER" id="PTHR30040:SF2">
    <property type="entry name" value="FAD:PROTEIN FMN TRANSFERASE"/>
    <property type="match status" value="1"/>
</dbReference>
<keyword evidence="12" id="KW-1185">Reference proteome</keyword>
<evidence type="ECO:0000256" key="5">
    <source>
        <dbReference type="ARBA" id="ARBA00022679"/>
    </source>
</evidence>
<dbReference type="OrthoDB" id="9778595at2"/>
<evidence type="ECO:0000256" key="2">
    <source>
        <dbReference type="ARBA" id="ARBA00011955"/>
    </source>
</evidence>